<sequence>MNETTGSEFSWANVGTMLDAIPTTPAGATLTVNHDNVLAAAKIIQTQIEALKDIVHANRQDLIVDPAAEDLVSRDAARAWNYRLAGADDSYAARISAYVDSLNKLVAQLRDSAKTYGFKDEDIAATFGTTGA</sequence>
<evidence type="ECO:0008006" key="3">
    <source>
        <dbReference type="Google" id="ProtNLM"/>
    </source>
</evidence>
<dbReference type="EMBL" id="SLWS01000001">
    <property type="protein sequence ID" value="TCO64883.1"/>
    <property type="molecule type" value="Genomic_DNA"/>
</dbReference>
<dbReference type="AlphaFoldDB" id="A0A4R2JWN8"/>
<dbReference type="OrthoDB" id="3697873at2"/>
<reference evidence="1 2" key="1">
    <citation type="submission" date="2019-03" db="EMBL/GenBank/DDBJ databases">
        <title>Genomic Encyclopedia of Type Strains, Phase IV (KMG-IV): sequencing the most valuable type-strain genomes for metagenomic binning, comparative biology and taxonomic classification.</title>
        <authorList>
            <person name="Goeker M."/>
        </authorList>
    </citation>
    <scope>NUCLEOTIDE SEQUENCE [LARGE SCALE GENOMIC DNA]</scope>
    <source>
        <strain evidence="1 2">DSM 45934</strain>
    </source>
</reference>
<evidence type="ECO:0000313" key="1">
    <source>
        <dbReference type="EMBL" id="TCO64883.1"/>
    </source>
</evidence>
<proteinExistence type="predicted"/>
<comment type="caution">
    <text evidence="1">The sequence shown here is derived from an EMBL/GenBank/DDBJ whole genome shotgun (WGS) entry which is preliminary data.</text>
</comment>
<evidence type="ECO:0000313" key="2">
    <source>
        <dbReference type="Proteomes" id="UP000295680"/>
    </source>
</evidence>
<protein>
    <recommendedName>
        <fullName evidence="3">PE family protein</fullName>
    </recommendedName>
</protein>
<dbReference type="Proteomes" id="UP000295680">
    <property type="component" value="Unassembled WGS sequence"/>
</dbReference>
<organism evidence="1 2">
    <name type="scientific">Actinocrispum wychmicini</name>
    <dbReference type="NCBI Taxonomy" id="1213861"/>
    <lineage>
        <taxon>Bacteria</taxon>
        <taxon>Bacillati</taxon>
        <taxon>Actinomycetota</taxon>
        <taxon>Actinomycetes</taxon>
        <taxon>Pseudonocardiales</taxon>
        <taxon>Pseudonocardiaceae</taxon>
        <taxon>Actinocrispum</taxon>
    </lineage>
</organism>
<dbReference type="RefSeq" id="WP_132110902.1">
    <property type="nucleotide sequence ID" value="NZ_SLWS01000001.1"/>
</dbReference>
<accession>A0A4R2JWN8</accession>
<dbReference type="Gene3D" id="1.10.287.850">
    <property type="entry name" value="HP0062-like domain"/>
    <property type="match status" value="1"/>
</dbReference>
<gene>
    <name evidence="1" type="ORF">EV192_101667</name>
</gene>
<keyword evidence="2" id="KW-1185">Reference proteome</keyword>
<name>A0A4R2JWN8_9PSEU</name>